<evidence type="ECO:0000256" key="1">
    <source>
        <dbReference type="ARBA" id="ARBA00004701"/>
    </source>
</evidence>
<dbReference type="SMART" id="SM00984">
    <property type="entry name" value="UDPG_MGDP_dh_C"/>
    <property type="match status" value="1"/>
</dbReference>
<evidence type="ECO:0000313" key="10">
    <source>
        <dbReference type="EMBL" id="AVU76932.1"/>
    </source>
</evidence>
<accession>A0ABM6UHQ5</accession>
<dbReference type="Pfam" id="PF00984">
    <property type="entry name" value="UDPG_MGDP_dh"/>
    <property type="match status" value="1"/>
</dbReference>
<dbReference type="EMBL" id="CP024081">
    <property type="protein sequence ID" value="AVU76932.1"/>
    <property type="molecule type" value="Genomic_DNA"/>
</dbReference>
<dbReference type="SUPFAM" id="SSF52413">
    <property type="entry name" value="UDP-glucose/GDP-mannose dehydrogenase C-terminal domain"/>
    <property type="match status" value="1"/>
</dbReference>
<dbReference type="EC" id="1.1.1.22" evidence="3 8"/>
<name>A0ABM6UHQ5_9PSED</name>
<dbReference type="InterPro" id="IPR001732">
    <property type="entry name" value="UDP-Glc/GDP-Man_DH_N"/>
</dbReference>
<evidence type="ECO:0000256" key="5">
    <source>
        <dbReference type="ARBA" id="ARBA00023002"/>
    </source>
</evidence>
<dbReference type="InterPro" id="IPR036291">
    <property type="entry name" value="NAD(P)-bd_dom_sf"/>
</dbReference>
<evidence type="ECO:0000256" key="3">
    <source>
        <dbReference type="ARBA" id="ARBA00012954"/>
    </source>
</evidence>
<comment type="similarity">
    <text evidence="2 8">Belongs to the UDP-glucose/GDP-mannose dehydrogenase family.</text>
</comment>
<dbReference type="PANTHER" id="PTHR43750">
    <property type="entry name" value="UDP-GLUCOSE 6-DEHYDROGENASE TUAD"/>
    <property type="match status" value="1"/>
</dbReference>
<evidence type="ECO:0000256" key="2">
    <source>
        <dbReference type="ARBA" id="ARBA00006601"/>
    </source>
</evidence>
<organism evidence="10 11">
    <name type="scientific">Pseudomonas rhizophila</name>
    <dbReference type="NCBI Taxonomy" id="2045200"/>
    <lineage>
        <taxon>Bacteria</taxon>
        <taxon>Pseudomonadati</taxon>
        <taxon>Pseudomonadota</taxon>
        <taxon>Gammaproteobacteria</taxon>
        <taxon>Pseudomonadales</taxon>
        <taxon>Pseudomonadaceae</taxon>
        <taxon>Pseudomonas</taxon>
    </lineage>
</organism>
<proteinExistence type="inferred from homology"/>
<dbReference type="PIRSF" id="PIRSF000124">
    <property type="entry name" value="UDPglc_GDPman_dh"/>
    <property type="match status" value="1"/>
</dbReference>
<dbReference type="Pfam" id="PF03721">
    <property type="entry name" value="UDPG_MGDP_dh_N"/>
    <property type="match status" value="1"/>
</dbReference>
<dbReference type="Gene3D" id="1.20.5.100">
    <property type="entry name" value="Cytochrome c1, transmembrane anchor, C-terminal"/>
    <property type="match status" value="1"/>
</dbReference>
<evidence type="ECO:0000256" key="8">
    <source>
        <dbReference type="PIRNR" id="PIRNR000124"/>
    </source>
</evidence>
<evidence type="ECO:0000256" key="4">
    <source>
        <dbReference type="ARBA" id="ARBA00015132"/>
    </source>
</evidence>
<dbReference type="PIRSF" id="PIRSF500134">
    <property type="entry name" value="UDPglc_DH_bac"/>
    <property type="match status" value="1"/>
</dbReference>
<sequence>MKISVFGSGYVGLVQAAVLAEVGHDVVCMDIDEQKVESLRQGQVSIFEPGLAALVREGLEAGRLHFTHDEKLAVQHGQVLFIAVGTPSREDGSADLSQVLAVGEAVARYREQPVLVVEKSTVPVGTGDALRAHIDKCLLKAGRLLQFDIVSNPEFLKEGSAVADCRRPDRIVIGCERDEVRDTMRDLYAPFNRNHDRILFMDLRSAELTKYAANGMLATKISFINQIAELAEHLGADIEAVRLGIGADSRIGYHFIYPGCGYGGSCFPKDMRALIHTAEQAHCSSDLLQAVETINQRQKHKLFERIQAFYKGDLRGKTFAVWGLAFKPNTDDMRDAPSRTLLEALWGAGASVRAFDPEAMQQTQQLYPDESKLMLMGTPESVLPGADALVICTEWQPFKAPDFDLIQQRLKAAVIFDGRNLYDPDRMADKGFTYFPIGRGQSCNLPIAQQTWFQASRSA</sequence>
<evidence type="ECO:0000313" key="11">
    <source>
        <dbReference type="Proteomes" id="UP000241936"/>
    </source>
</evidence>
<dbReference type="InterPro" id="IPR028357">
    <property type="entry name" value="UDPglc_DH_bac"/>
</dbReference>
<evidence type="ECO:0000256" key="7">
    <source>
        <dbReference type="ARBA" id="ARBA00047473"/>
    </source>
</evidence>
<evidence type="ECO:0000256" key="6">
    <source>
        <dbReference type="ARBA" id="ARBA00023027"/>
    </source>
</evidence>
<dbReference type="InterPro" id="IPR014026">
    <property type="entry name" value="UDP-Glc/GDP-Man_DH_dimer"/>
</dbReference>
<dbReference type="Proteomes" id="UP000241936">
    <property type="component" value="Chromosome"/>
</dbReference>
<keyword evidence="11" id="KW-1185">Reference proteome</keyword>
<reference evidence="10 11" key="1">
    <citation type="journal article" date="2018" name="Front. Microbiol.">
        <title>Pseudomonas rhizophila S211, a New Plant Growth-Promoting Rhizobacterium with Potential in Pesticide-Bioremediation.</title>
        <authorList>
            <person name="Hassen W."/>
            <person name="Neifar M."/>
            <person name="Cherif H."/>
            <person name="Najjari A."/>
            <person name="Chouchane H."/>
            <person name="Driouich R.C."/>
            <person name="Salah A."/>
            <person name="Naili F."/>
            <person name="Mosbah A."/>
            <person name="Souissi Y."/>
            <person name="Raddadi N."/>
            <person name="Ouzari H.I."/>
            <person name="Fava F."/>
            <person name="Cherif A."/>
        </authorList>
    </citation>
    <scope>NUCLEOTIDE SEQUENCE [LARGE SCALE GENOMIC DNA]</scope>
    <source>
        <strain evidence="10 11">S211</strain>
    </source>
</reference>
<keyword evidence="6 8" id="KW-0520">NAD</keyword>
<dbReference type="RefSeq" id="WP_107322492.1">
    <property type="nucleotide sequence ID" value="NZ_CP024081.1"/>
</dbReference>
<dbReference type="Gene3D" id="3.40.50.720">
    <property type="entry name" value="NAD(P)-binding Rossmann-like Domain"/>
    <property type="match status" value="2"/>
</dbReference>
<dbReference type="SUPFAM" id="SSF51735">
    <property type="entry name" value="NAD(P)-binding Rossmann-fold domains"/>
    <property type="match status" value="1"/>
</dbReference>
<feature type="domain" description="UDP-glucose/GDP-mannose dehydrogenase C-terminal" evidence="9">
    <location>
        <begin position="320"/>
        <end position="424"/>
    </location>
</feature>
<dbReference type="Pfam" id="PF03720">
    <property type="entry name" value="UDPG_MGDP_dh_C"/>
    <property type="match status" value="1"/>
</dbReference>
<protein>
    <recommendedName>
        <fullName evidence="4 8">UDP-glucose 6-dehydrogenase</fullName>
        <ecNumber evidence="3 8">1.1.1.22</ecNumber>
    </recommendedName>
</protein>
<dbReference type="NCBIfam" id="TIGR03026">
    <property type="entry name" value="NDP-sugDHase"/>
    <property type="match status" value="1"/>
</dbReference>
<keyword evidence="5 8" id="KW-0560">Oxidoreductase</keyword>
<comment type="catalytic activity">
    <reaction evidence="7 8">
        <text>UDP-alpha-D-glucose + 2 NAD(+) + H2O = UDP-alpha-D-glucuronate + 2 NADH + 3 H(+)</text>
        <dbReference type="Rhea" id="RHEA:23596"/>
        <dbReference type="ChEBI" id="CHEBI:15377"/>
        <dbReference type="ChEBI" id="CHEBI:15378"/>
        <dbReference type="ChEBI" id="CHEBI:57540"/>
        <dbReference type="ChEBI" id="CHEBI:57945"/>
        <dbReference type="ChEBI" id="CHEBI:58052"/>
        <dbReference type="ChEBI" id="CHEBI:58885"/>
        <dbReference type="EC" id="1.1.1.22"/>
    </reaction>
</comment>
<comment type="pathway">
    <text evidence="1">Nucleotide-sugar biosynthesis; UDP-alpha-D-glucuronate biosynthesis; UDP-alpha-D-glucuronate from UDP-alpha-D-glucose: step 1/1.</text>
</comment>
<dbReference type="InterPro" id="IPR014027">
    <property type="entry name" value="UDP-Glc/GDP-Man_DH_C"/>
</dbReference>
<dbReference type="InterPro" id="IPR036220">
    <property type="entry name" value="UDP-Glc/GDP-Man_DH_C_sf"/>
</dbReference>
<dbReference type="SUPFAM" id="SSF48179">
    <property type="entry name" value="6-phosphogluconate dehydrogenase C-terminal domain-like"/>
    <property type="match status" value="1"/>
</dbReference>
<gene>
    <name evidence="10" type="ORF">CRX69_17670</name>
</gene>
<evidence type="ECO:0000259" key="9">
    <source>
        <dbReference type="SMART" id="SM00984"/>
    </source>
</evidence>
<dbReference type="InterPro" id="IPR008927">
    <property type="entry name" value="6-PGluconate_DH-like_C_sf"/>
</dbReference>
<dbReference type="PANTHER" id="PTHR43750:SF3">
    <property type="entry name" value="UDP-GLUCOSE 6-DEHYDROGENASE TUAD"/>
    <property type="match status" value="1"/>
</dbReference>
<dbReference type="InterPro" id="IPR017476">
    <property type="entry name" value="UDP-Glc/GDP-Man"/>
</dbReference>